<comment type="caution">
    <text evidence="3">The sequence shown here is derived from an EMBL/GenBank/DDBJ whole genome shotgun (WGS) entry which is preliminary data.</text>
</comment>
<sequence>MKYEFSSKMSNYYCRLCLANCKPENSSLFSKDITQMIEYCMPEIDINLVNNPILCGSCHISLKQFEEFKKKCLAGQNNIKRLRFNKSIDTGDSSLTQSINKSVTIPENSKDISNESYCTHIEMIISEEKKDENADISRIENKPDVLGEVNCYDEFLSLLHSSVNIKQENEGETLLESGNRYLNFYDDESDADESSHIEISEEVPPSRINNNRTSNMHRPSKGKQSPIDCPSNVKVEKNLCISCQTKFPNFPKLLNHLYTIHHKTDALYGCLLCRHKTNTFSLIKKHYDTVHRKCIDLKGSCPLCFTHKRNFKELLIHMKAEHKETCKYGKFFCNSCDFRTRSYDAFRRHSLQSHDCICNYCNKSLDSIEMLNRHIAGHSRNVKKVAVKE</sequence>
<evidence type="ECO:0000256" key="1">
    <source>
        <dbReference type="SAM" id="MobiDB-lite"/>
    </source>
</evidence>
<evidence type="ECO:0000313" key="3">
    <source>
        <dbReference type="EMBL" id="KAL3280617.1"/>
    </source>
</evidence>
<gene>
    <name evidence="3" type="ORF">HHI36_003854</name>
</gene>
<dbReference type="Proteomes" id="UP001516400">
    <property type="component" value="Unassembled WGS sequence"/>
</dbReference>
<protein>
    <recommendedName>
        <fullName evidence="2">C2H2-type domain-containing protein</fullName>
    </recommendedName>
</protein>
<feature type="compositionally biased region" description="Polar residues" evidence="1">
    <location>
        <begin position="207"/>
        <end position="217"/>
    </location>
</feature>
<dbReference type="InterPro" id="IPR012934">
    <property type="entry name" value="Znf_AD"/>
</dbReference>
<evidence type="ECO:0000313" key="4">
    <source>
        <dbReference type="Proteomes" id="UP001516400"/>
    </source>
</evidence>
<dbReference type="SMART" id="SM00868">
    <property type="entry name" value="zf-AD"/>
    <property type="match status" value="1"/>
</dbReference>
<dbReference type="InterPro" id="IPR013087">
    <property type="entry name" value="Znf_C2H2_type"/>
</dbReference>
<keyword evidence="4" id="KW-1185">Reference proteome</keyword>
<dbReference type="AlphaFoldDB" id="A0ABD2NQ88"/>
<evidence type="ECO:0000259" key="2">
    <source>
        <dbReference type="PROSITE" id="PS00028"/>
    </source>
</evidence>
<dbReference type="PROSITE" id="PS00028">
    <property type="entry name" value="ZINC_FINGER_C2H2_1"/>
    <property type="match status" value="2"/>
</dbReference>
<dbReference type="Gene3D" id="3.40.1800.20">
    <property type="match status" value="1"/>
</dbReference>
<proteinExistence type="predicted"/>
<organism evidence="3 4">
    <name type="scientific">Cryptolaemus montrouzieri</name>
    <dbReference type="NCBI Taxonomy" id="559131"/>
    <lineage>
        <taxon>Eukaryota</taxon>
        <taxon>Metazoa</taxon>
        <taxon>Ecdysozoa</taxon>
        <taxon>Arthropoda</taxon>
        <taxon>Hexapoda</taxon>
        <taxon>Insecta</taxon>
        <taxon>Pterygota</taxon>
        <taxon>Neoptera</taxon>
        <taxon>Endopterygota</taxon>
        <taxon>Coleoptera</taxon>
        <taxon>Polyphaga</taxon>
        <taxon>Cucujiformia</taxon>
        <taxon>Coccinelloidea</taxon>
        <taxon>Coccinellidae</taxon>
        <taxon>Scymninae</taxon>
        <taxon>Scymnini</taxon>
        <taxon>Cryptolaemus</taxon>
    </lineage>
</organism>
<name>A0ABD2NQ88_9CUCU</name>
<feature type="domain" description="C2H2-type" evidence="2">
    <location>
        <begin position="356"/>
        <end position="378"/>
    </location>
</feature>
<feature type="domain" description="C2H2-type" evidence="2">
    <location>
        <begin position="240"/>
        <end position="262"/>
    </location>
</feature>
<accession>A0ABD2NQ88</accession>
<reference evidence="3 4" key="1">
    <citation type="journal article" date="2021" name="BMC Biol.">
        <title>Horizontally acquired antibacterial genes associated with adaptive radiation of ladybird beetles.</title>
        <authorList>
            <person name="Li H.S."/>
            <person name="Tang X.F."/>
            <person name="Huang Y.H."/>
            <person name="Xu Z.Y."/>
            <person name="Chen M.L."/>
            <person name="Du X.Y."/>
            <person name="Qiu B.Y."/>
            <person name="Chen P.T."/>
            <person name="Zhang W."/>
            <person name="Slipinski A."/>
            <person name="Escalona H.E."/>
            <person name="Waterhouse R.M."/>
            <person name="Zwick A."/>
            <person name="Pang H."/>
        </authorList>
    </citation>
    <scope>NUCLEOTIDE SEQUENCE [LARGE SCALE GENOMIC DNA]</scope>
    <source>
        <strain evidence="3">SYSU2018</strain>
    </source>
</reference>
<feature type="region of interest" description="Disordered" evidence="1">
    <location>
        <begin position="197"/>
        <end position="227"/>
    </location>
</feature>
<dbReference type="SMART" id="SM00355">
    <property type="entry name" value="ZnF_C2H2"/>
    <property type="match status" value="5"/>
</dbReference>
<dbReference type="EMBL" id="JABFTP020000144">
    <property type="protein sequence ID" value="KAL3280617.1"/>
    <property type="molecule type" value="Genomic_DNA"/>
</dbReference>